<evidence type="ECO:0000313" key="1">
    <source>
        <dbReference type="Proteomes" id="UP000887576"/>
    </source>
</evidence>
<organism evidence="1 2">
    <name type="scientific">Panagrolaimus sp. JU765</name>
    <dbReference type="NCBI Taxonomy" id="591449"/>
    <lineage>
        <taxon>Eukaryota</taxon>
        <taxon>Metazoa</taxon>
        <taxon>Ecdysozoa</taxon>
        <taxon>Nematoda</taxon>
        <taxon>Chromadorea</taxon>
        <taxon>Rhabditida</taxon>
        <taxon>Tylenchina</taxon>
        <taxon>Panagrolaimomorpha</taxon>
        <taxon>Panagrolaimoidea</taxon>
        <taxon>Panagrolaimidae</taxon>
        <taxon>Panagrolaimus</taxon>
    </lineage>
</organism>
<reference evidence="2" key="1">
    <citation type="submission" date="2022-11" db="UniProtKB">
        <authorList>
            <consortium name="WormBaseParasite"/>
        </authorList>
    </citation>
    <scope>IDENTIFICATION</scope>
</reference>
<dbReference type="Proteomes" id="UP000887576">
    <property type="component" value="Unplaced"/>
</dbReference>
<name>A0AC34Q952_9BILA</name>
<sequence length="119" mass="13426">MFSAIKKKLGSSGQANSAETSKTPTGVNVVSAELQKKFAHGVNYNMKIVIRGDRNSGKTCLWKRIQGQQFCEVYNPTEEIQVASIMWNYRASDFIVKLDVWDVVDESPKRRQKSDGLKL</sequence>
<proteinExistence type="predicted"/>
<dbReference type="WBParaSite" id="JU765_v2.g14053.t1">
    <property type="protein sequence ID" value="JU765_v2.g14053.t1"/>
    <property type="gene ID" value="JU765_v2.g14053"/>
</dbReference>
<protein>
    <submittedName>
        <fullName evidence="2">Uncharacterized protein</fullName>
    </submittedName>
</protein>
<evidence type="ECO:0000313" key="2">
    <source>
        <dbReference type="WBParaSite" id="JU765_v2.g14053.t1"/>
    </source>
</evidence>
<accession>A0AC34Q952</accession>